<reference evidence="1" key="2">
    <citation type="submission" date="2023-06" db="EMBL/GenBank/DDBJ databases">
        <authorList>
            <person name="Swenson N.G."/>
            <person name="Wegrzyn J.L."/>
            <person name="Mcevoy S.L."/>
        </authorList>
    </citation>
    <scope>NUCLEOTIDE SEQUENCE</scope>
    <source>
        <strain evidence="1">NS2018</strain>
        <tissue evidence="1">Leaf</tissue>
    </source>
</reference>
<evidence type="ECO:0000313" key="1">
    <source>
        <dbReference type="EMBL" id="KAK0588917.1"/>
    </source>
</evidence>
<sequence>MEFLVFKEAFTSPPKKFYSFCWFVTLSICPNCLFQEQAVSDYNKNGRGKSLVSDDDAMNCAVTGVDGHIEVDKERGTPWQRSK</sequence>
<proteinExistence type="predicted"/>
<name>A0AA39SDA1_ACESA</name>
<protein>
    <submittedName>
        <fullName evidence="1">Uncharacterized protein</fullName>
    </submittedName>
</protein>
<reference evidence="1" key="1">
    <citation type="journal article" date="2022" name="Plant J.">
        <title>Strategies of tolerance reflected in two North American maple genomes.</title>
        <authorList>
            <person name="McEvoy S.L."/>
            <person name="Sezen U.U."/>
            <person name="Trouern-Trend A."/>
            <person name="McMahon S.M."/>
            <person name="Schaberg P.G."/>
            <person name="Yang J."/>
            <person name="Wegrzyn J.L."/>
            <person name="Swenson N.G."/>
        </authorList>
    </citation>
    <scope>NUCLEOTIDE SEQUENCE</scope>
    <source>
        <strain evidence="1">NS2018</strain>
    </source>
</reference>
<comment type="caution">
    <text evidence="1">The sequence shown here is derived from an EMBL/GenBank/DDBJ whole genome shotgun (WGS) entry which is preliminary data.</text>
</comment>
<keyword evidence="2" id="KW-1185">Reference proteome</keyword>
<dbReference type="AlphaFoldDB" id="A0AA39SDA1"/>
<gene>
    <name evidence="1" type="ORF">LWI29_007057</name>
</gene>
<dbReference type="Proteomes" id="UP001168877">
    <property type="component" value="Unassembled WGS sequence"/>
</dbReference>
<dbReference type="EMBL" id="JAUESC010000381">
    <property type="protein sequence ID" value="KAK0588917.1"/>
    <property type="molecule type" value="Genomic_DNA"/>
</dbReference>
<organism evidence="1 2">
    <name type="scientific">Acer saccharum</name>
    <name type="common">Sugar maple</name>
    <dbReference type="NCBI Taxonomy" id="4024"/>
    <lineage>
        <taxon>Eukaryota</taxon>
        <taxon>Viridiplantae</taxon>
        <taxon>Streptophyta</taxon>
        <taxon>Embryophyta</taxon>
        <taxon>Tracheophyta</taxon>
        <taxon>Spermatophyta</taxon>
        <taxon>Magnoliopsida</taxon>
        <taxon>eudicotyledons</taxon>
        <taxon>Gunneridae</taxon>
        <taxon>Pentapetalae</taxon>
        <taxon>rosids</taxon>
        <taxon>malvids</taxon>
        <taxon>Sapindales</taxon>
        <taxon>Sapindaceae</taxon>
        <taxon>Hippocastanoideae</taxon>
        <taxon>Acereae</taxon>
        <taxon>Acer</taxon>
    </lineage>
</organism>
<accession>A0AA39SDA1</accession>
<evidence type="ECO:0000313" key="2">
    <source>
        <dbReference type="Proteomes" id="UP001168877"/>
    </source>
</evidence>